<sequence>MSNLFQLQELTSFDKKQETLVFLPNNLLVSIFDKTTLQIHTVNGLELTKFSEKVFKAPIQSYFVVPYYTIIYLLSGSDVHVYNYRKDTTKVVYRDVQQIAPHHPGAEIVAQHLPTSDSIRSESDFFENQPVHLSCTRLTQSLFQAAAAGLEPAAFSFFLLQGGLLHLVHARSDDPLVSSPVFASDGYQDAFWDDSESSKTSQFEAALHFAPQLASLHLRNAQIATLRWAGRWLLLLLQNGDLMRADLRRLAFSNAVRALEQVPPVSDLGGLAERLDEGVAALALAGPACCAQGQNSLRRALIRRLGKGVAVDLAASESGFTDRVKTDFAEQKTRDPQLDVQGYLRSGENYEKFFSASPPRRFARAQIADDASNSELLAAVGRQLNCEVPSGTPVVFSALPARIRVEKGAGALVHAICAYDISDAWTSTGNEEIAFLAPARELSYRALGFCAQIPLISAISTSVTFVRLPQQAVAYRALLGDAVSRQIVPVSAPFLVKNGAFFRLVGADRAVALRKALRASIASSLRPERHEIEAFSQKIGAQESARRELALLHFAAGDFTASAELLASCGGLSPIAVARLFLSGATLRDVRYFRPQGRLELAPTGVLARFAHFGIFHDLAVQQISQKVDSSAESDWENQNLSLFEIVKGLELGGEGFGFDGEVNEMALNRGQDVAQKLQGLRVYLVSVLQLKALGAQLEIPYCRSPGRLSGELTAILQVLLLVISTTIRFSTPFIDASILTKQSNFADVIGLLFVTQRVEEACQFVRKIDEIDNFQKLILISNSKQIDDFEITNFNQFWFSAPKMQNKKLVNLAAQKFIFKVKNTNSNQLSISSYEDFLLFEKIQIQTSKDGFKLPKKETVLDVFSYLSCQFFDEFLTKIYFENEDIEKERKRKQILIILYIVSECIKFSQNYEKCTDFTEKNKHSWTTQKPVEFLKKYIILYNNDDRFERELFRQIRDNLIGIQFYSDIIGLINVKIGDSNSFLKDLNTENLEIFELKFNQILSFNAAISKQIAFQEQKSVHEVQVLDDCEFADNISSLAALRSRACFTVNLILKLTNLCDNQQLDFSDYKKLIFRILYNNDYLTTVPLRVLECISKDLDIETMGQFLIDSQVKQQQLQFDFSLHLQKLKNQKRSEKLDLTQNNKQILLNAHTKCAECGKLVQQSRVATRIRRGEMEVLHFACSQ</sequence>
<reference evidence="2" key="2">
    <citation type="submission" date="2020-12" db="EMBL/GenBank/DDBJ databases">
        <title>New Spironucleus salmonicida genome in near-complete chromosomes.</title>
        <authorList>
            <person name="Xu F."/>
            <person name="Kurt Z."/>
            <person name="Jimenez-Gonzalez A."/>
            <person name="Astvaldsson A."/>
            <person name="Andersson J.O."/>
            <person name="Svard S.G."/>
        </authorList>
    </citation>
    <scope>NUCLEOTIDE SEQUENCE</scope>
    <source>
        <strain evidence="2">ATCC 50377</strain>
    </source>
</reference>
<keyword evidence="3" id="KW-1185">Reference proteome</keyword>
<evidence type="ECO:0000313" key="2">
    <source>
        <dbReference type="EMBL" id="KAH0577023.1"/>
    </source>
</evidence>
<dbReference type="EMBL" id="KI546147">
    <property type="protein sequence ID" value="EST43050.1"/>
    <property type="molecule type" value="Genomic_DNA"/>
</dbReference>
<proteinExistence type="predicted"/>
<dbReference type="AlphaFoldDB" id="V6LEU3"/>
<accession>V6LEU3</accession>
<dbReference type="EMBL" id="AUWU02000001">
    <property type="protein sequence ID" value="KAH0577023.1"/>
    <property type="molecule type" value="Genomic_DNA"/>
</dbReference>
<evidence type="ECO:0000313" key="1">
    <source>
        <dbReference type="EMBL" id="EST43050.1"/>
    </source>
</evidence>
<evidence type="ECO:0000313" key="3">
    <source>
        <dbReference type="Proteomes" id="UP000018208"/>
    </source>
</evidence>
<dbReference type="Proteomes" id="UP000018208">
    <property type="component" value="Unassembled WGS sequence"/>
</dbReference>
<name>V6LEU3_9EUKA</name>
<protein>
    <submittedName>
        <fullName evidence="1">Uncharacterized protein</fullName>
    </submittedName>
</protein>
<dbReference type="VEuPathDB" id="GiardiaDB:SS50377_20371"/>
<reference evidence="1 2" key="1">
    <citation type="journal article" date="2014" name="PLoS Genet.">
        <title>The Genome of Spironucleus salmonicida Highlights a Fish Pathogen Adapted to Fluctuating Environments.</title>
        <authorList>
            <person name="Xu F."/>
            <person name="Jerlstrom-Hultqvist J."/>
            <person name="Einarsson E."/>
            <person name="Astvaldsson A."/>
            <person name="Svard S.G."/>
            <person name="Andersson J.O."/>
        </authorList>
    </citation>
    <scope>NUCLEOTIDE SEQUENCE</scope>
    <source>
        <strain evidence="2">ATCC 50377</strain>
    </source>
</reference>
<gene>
    <name evidence="1" type="ORF">SS50377_17353</name>
    <name evidence="2" type="ORF">SS50377_20371</name>
</gene>
<organism evidence="1">
    <name type="scientific">Spironucleus salmonicida</name>
    <dbReference type="NCBI Taxonomy" id="348837"/>
    <lineage>
        <taxon>Eukaryota</taxon>
        <taxon>Metamonada</taxon>
        <taxon>Diplomonadida</taxon>
        <taxon>Hexamitidae</taxon>
        <taxon>Hexamitinae</taxon>
        <taxon>Spironucleus</taxon>
    </lineage>
</organism>